<keyword evidence="3" id="KW-1185">Reference proteome</keyword>
<reference evidence="2 3" key="1">
    <citation type="submission" date="2024-04" db="EMBL/GenBank/DDBJ databases">
        <title>Tritrichomonas musculus Genome.</title>
        <authorList>
            <person name="Alves-Ferreira E."/>
            <person name="Grigg M."/>
            <person name="Lorenzi H."/>
            <person name="Galac M."/>
        </authorList>
    </citation>
    <scope>NUCLEOTIDE SEQUENCE [LARGE SCALE GENOMIC DNA]</scope>
    <source>
        <strain evidence="2 3">EAF2021</strain>
    </source>
</reference>
<dbReference type="Pfam" id="PF10416">
    <property type="entry name" value="IBD"/>
    <property type="match status" value="1"/>
</dbReference>
<comment type="caution">
    <text evidence="2">The sequence shown here is derived from an EMBL/GenBank/DDBJ whole genome shotgun (WGS) entry which is preliminary data.</text>
</comment>
<protein>
    <recommendedName>
        <fullName evidence="1">Initiator binding domain-containing protein</fullName>
    </recommendedName>
</protein>
<accession>A0ABR2HBU5</accession>
<gene>
    <name evidence="2" type="ORF">M9Y10_025226</name>
</gene>
<dbReference type="InterPro" id="IPR018845">
    <property type="entry name" value="Initiator-bd"/>
</dbReference>
<dbReference type="EMBL" id="JAPFFF010000036">
    <property type="protein sequence ID" value="KAK8843038.1"/>
    <property type="molecule type" value="Genomic_DNA"/>
</dbReference>
<organism evidence="2 3">
    <name type="scientific">Tritrichomonas musculus</name>
    <dbReference type="NCBI Taxonomy" id="1915356"/>
    <lineage>
        <taxon>Eukaryota</taxon>
        <taxon>Metamonada</taxon>
        <taxon>Parabasalia</taxon>
        <taxon>Tritrichomonadida</taxon>
        <taxon>Tritrichomonadidae</taxon>
        <taxon>Tritrichomonas</taxon>
    </lineage>
</organism>
<sequence>MSAKTNNQRDQEFAFLKIPIEEFLSQDDIDFYRKLKDTLSSHICRNCRNRRCESFNQILSTINYYINHKKDDKWKRSIICGVCWYNNYFCVNIRQMSFLLEKCKSSINGSLQRLSLMVLNDKRKSYKILIEAIPYLKSNSHLLHMWSVREYKLQVQKFVPLVFLNQTENCQNYYQYNIQNISIPQKNTYETNRKIITKVKKETKVENQKEISTNIVQDENPEINNLFNEVDLLESIYDRYDYF</sequence>
<evidence type="ECO:0000313" key="2">
    <source>
        <dbReference type="EMBL" id="KAK8843038.1"/>
    </source>
</evidence>
<evidence type="ECO:0000313" key="3">
    <source>
        <dbReference type="Proteomes" id="UP001470230"/>
    </source>
</evidence>
<evidence type="ECO:0000259" key="1">
    <source>
        <dbReference type="Pfam" id="PF10416"/>
    </source>
</evidence>
<feature type="domain" description="Initiator binding" evidence="1">
    <location>
        <begin position="27"/>
        <end position="151"/>
    </location>
</feature>
<name>A0ABR2HBU5_9EUKA</name>
<dbReference type="Proteomes" id="UP001470230">
    <property type="component" value="Unassembled WGS sequence"/>
</dbReference>
<proteinExistence type="predicted"/>